<accession>A0AAD8BC37</accession>
<gene>
    <name evidence="4" type="ORF">Bpfe_020007</name>
</gene>
<dbReference type="InterPro" id="IPR002035">
    <property type="entry name" value="VWF_A"/>
</dbReference>
<feature type="region of interest" description="Disordered" evidence="1">
    <location>
        <begin position="16"/>
        <end position="84"/>
    </location>
</feature>
<sequence length="742" mass="80773">MRTSILVLLIMALMAVSDGKGSKKSSPVKEGSKEKESKKGLKLLTKEKTSREKEGSKKERNSNEDTRSRSDESNDNNSKVGKSKTWSKVDGIELKSLLSSSRRTSSAPAIVSESPIIKRSLSLAGSLLNPANLVKTVVDAAVNLYCSLDGRLIPCKDAQGGKYLAPLNFRCRALADVIFVVDSSGSIGSINFKKQLSFIANMAASFFVGANDVRVGLVVFSTNAQIWFDLKEYNDLFSIQKAILETPYEGEVTYTDKALKLISSSYLFESFSGGRDNAPDIVVILTDGQSTNPFSTLSEAKKLKSQGVTMLSIGITSGIKETELLSLASRPEFFFKVEDFDVLNNFLGQIVEQTCQVSEGVKVKVQTKPSVTEQEPAQYNEQEPAQYNEQEPAQYNEQDPFYYQEHEPTEKIVTMKGTTKLTTTTPRTTTTTRASTTIKSTTTTTTTTTPKPITTTTTTTKPKSTTTTTTTTTPKPTTTTSTTTTPKPTTKTTTTPKPTTTTTTTTTPKPTTTTTTTTTPRTTTRTTTTTTTTTTTPRRTTTTTTLPPPPKVIPCRNATKADILLLIDASTSIGSVNWQKQVKFAAEVVQAFTVGPKDVLFGTLIFNRVPTRIFDLKTFSNKTAVSDSLLAITYPNNPGTHTHLGFAEIRTNQLFSTALGGRPDARDILIVMTDGQSNYPDQTSSEAQLLKNTGVNVISVGIGVTNTNELHAMASKSEYVFTTGGYEMLDYIKRDLVKLTCD</sequence>
<reference evidence="4" key="2">
    <citation type="submission" date="2023-04" db="EMBL/GenBank/DDBJ databases">
        <authorList>
            <person name="Bu L."/>
            <person name="Lu L."/>
            <person name="Laidemitt M.R."/>
            <person name="Zhang S.M."/>
            <person name="Mutuku M."/>
            <person name="Mkoji G."/>
            <person name="Steinauer M."/>
            <person name="Loker E.S."/>
        </authorList>
    </citation>
    <scope>NUCLEOTIDE SEQUENCE</scope>
    <source>
        <strain evidence="4">KasaAsao</strain>
        <tissue evidence="4">Whole Snail</tissue>
    </source>
</reference>
<feature type="chain" id="PRO_5042158533" evidence="2">
    <location>
        <begin position="20"/>
        <end position="742"/>
    </location>
</feature>
<dbReference type="Proteomes" id="UP001233172">
    <property type="component" value="Unassembled WGS sequence"/>
</dbReference>
<reference evidence="4" key="1">
    <citation type="journal article" date="2023" name="PLoS Negl. Trop. Dis.">
        <title>A genome sequence for Biomphalaria pfeifferi, the major vector snail for the human-infecting parasite Schistosoma mansoni.</title>
        <authorList>
            <person name="Bu L."/>
            <person name="Lu L."/>
            <person name="Laidemitt M.R."/>
            <person name="Zhang S.M."/>
            <person name="Mutuku M."/>
            <person name="Mkoji G."/>
            <person name="Steinauer M."/>
            <person name="Loker E.S."/>
        </authorList>
    </citation>
    <scope>NUCLEOTIDE SEQUENCE</scope>
    <source>
        <strain evidence="4">KasaAsao</strain>
    </source>
</reference>
<keyword evidence="2" id="KW-0732">Signal</keyword>
<dbReference type="PRINTS" id="PR00453">
    <property type="entry name" value="VWFADOMAIN"/>
</dbReference>
<dbReference type="CDD" id="cd01450">
    <property type="entry name" value="vWFA_subfamily_ECM"/>
    <property type="match status" value="1"/>
</dbReference>
<feature type="domain" description="VWFA" evidence="3">
    <location>
        <begin position="176"/>
        <end position="350"/>
    </location>
</feature>
<dbReference type="SUPFAM" id="SSF53300">
    <property type="entry name" value="vWA-like"/>
    <property type="match status" value="2"/>
</dbReference>
<dbReference type="PROSITE" id="PS50234">
    <property type="entry name" value="VWFA"/>
    <property type="match status" value="2"/>
</dbReference>
<feature type="region of interest" description="Disordered" evidence="1">
    <location>
        <begin position="421"/>
        <end position="554"/>
    </location>
</feature>
<evidence type="ECO:0000256" key="1">
    <source>
        <dbReference type="SAM" id="MobiDB-lite"/>
    </source>
</evidence>
<keyword evidence="5" id="KW-1185">Reference proteome</keyword>
<evidence type="ECO:0000313" key="5">
    <source>
        <dbReference type="Proteomes" id="UP001233172"/>
    </source>
</evidence>
<evidence type="ECO:0000256" key="2">
    <source>
        <dbReference type="SAM" id="SignalP"/>
    </source>
</evidence>
<feature type="non-terminal residue" evidence="4">
    <location>
        <position position="742"/>
    </location>
</feature>
<dbReference type="PANTHER" id="PTHR24020">
    <property type="entry name" value="COLLAGEN ALPHA"/>
    <property type="match status" value="1"/>
</dbReference>
<dbReference type="Gene3D" id="3.40.50.410">
    <property type="entry name" value="von Willebrand factor, type A domain"/>
    <property type="match status" value="2"/>
</dbReference>
<organism evidence="4 5">
    <name type="scientific">Biomphalaria pfeifferi</name>
    <name type="common">Bloodfluke planorb</name>
    <name type="synonym">Freshwater snail</name>
    <dbReference type="NCBI Taxonomy" id="112525"/>
    <lineage>
        <taxon>Eukaryota</taxon>
        <taxon>Metazoa</taxon>
        <taxon>Spiralia</taxon>
        <taxon>Lophotrochozoa</taxon>
        <taxon>Mollusca</taxon>
        <taxon>Gastropoda</taxon>
        <taxon>Heterobranchia</taxon>
        <taxon>Euthyneura</taxon>
        <taxon>Panpulmonata</taxon>
        <taxon>Hygrophila</taxon>
        <taxon>Lymnaeoidea</taxon>
        <taxon>Planorbidae</taxon>
        <taxon>Biomphalaria</taxon>
    </lineage>
</organism>
<dbReference type="AlphaFoldDB" id="A0AAD8BC37"/>
<dbReference type="EMBL" id="JASAOG010000112">
    <property type="protein sequence ID" value="KAK0050670.1"/>
    <property type="molecule type" value="Genomic_DNA"/>
</dbReference>
<feature type="signal peptide" evidence="2">
    <location>
        <begin position="1"/>
        <end position="19"/>
    </location>
</feature>
<dbReference type="InterPro" id="IPR050525">
    <property type="entry name" value="ECM_Assembly_Org"/>
</dbReference>
<evidence type="ECO:0000259" key="3">
    <source>
        <dbReference type="PROSITE" id="PS50234"/>
    </source>
</evidence>
<feature type="compositionally biased region" description="Basic and acidic residues" evidence="1">
    <location>
        <begin position="30"/>
        <end position="72"/>
    </location>
</feature>
<proteinExistence type="predicted"/>
<evidence type="ECO:0000313" key="4">
    <source>
        <dbReference type="EMBL" id="KAK0050670.1"/>
    </source>
</evidence>
<dbReference type="SMART" id="SM00327">
    <property type="entry name" value="VWA"/>
    <property type="match status" value="2"/>
</dbReference>
<feature type="domain" description="VWFA" evidence="3">
    <location>
        <begin position="562"/>
        <end position="736"/>
    </location>
</feature>
<protein>
    <submittedName>
        <fullName evidence="4">Collagen alpha-6(VI) chain</fullName>
    </submittedName>
</protein>
<dbReference type="PANTHER" id="PTHR24020:SF20">
    <property type="entry name" value="PH DOMAIN-CONTAINING PROTEIN"/>
    <property type="match status" value="1"/>
</dbReference>
<name>A0AAD8BC37_BIOPF</name>
<comment type="caution">
    <text evidence="4">The sequence shown here is derived from an EMBL/GenBank/DDBJ whole genome shotgun (WGS) entry which is preliminary data.</text>
</comment>
<feature type="region of interest" description="Disordered" evidence="1">
    <location>
        <begin position="367"/>
        <end position="391"/>
    </location>
</feature>
<dbReference type="InterPro" id="IPR036465">
    <property type="entry name" value="vWFA_dom_sf"/>
</dbReference>
<dbReference type="GO" id="GO:0005581">
    <property type="term" value="C:collagen trimer"/>
    <property type="evidence" value="ECO:0007669"/>
    <property type="project" value="UniProtKB-KW"/>
</dbReference>
<keyword evidence="4" id="KW-0176">Collagen</keyword>
<dbReference type="Pfam" id="PF00092">
    <property type="entry name" value="VWA"/>
    <property type="match status" value="2"/>
</dbReference>
<feature type="compositionally biased region" description="Low complexity" evidence="1">
    <location>
        <begin position="421"/>
        <end position="545"/>
    </location>
</feature>